<gene>
    <name evidence="5" type="ORF">J5V48_01210</name>
</gene>
<feature type="domain" description="Transglycosylase SLT" evidence="4">
    <location>
        <begin position="600"/>
        <end position="713"/>
    </location>
</feature>
<reference evidence="5 6" key="1">
    <citation type="submission" date="2021-03" db="EMBL/GenBank/DDBJ databases">
        <title>Succinivibrio sp. nov. isolated from feces of cow.</title>
        <authorList>
            <person name="Choi J.-Y."/>
        </authorList>
    </citation>
    <scope>NUCLEOTIDE SEQUENCE [LARGE SCALE GENOMIC DNA]</scope>
    <source>
        <strain evidence="5 6">AGMB01872</strain>
    </source>
</reference>
<name>A0ABS7DEH1_9GAMM</name>
<evidence type="ECO:0000256" key="1">
    <source>
        <dbReference type="ARBA" id="ARBA00007734"/>
    </source>
</evidence>
<dbReference type="PANTHER" id="PTHR37423">
    <property type="entry name" value="SOLUBLE LYTIC MUREIN TRANSGLYCOSYLASE-RELATED"/>
    <property type="match status" value="1"/>
</dbReference>
<evidence type="ECO:0000313" key="6">
    <source>
        <dbReference type="Proteomes" id="UP000731465"/>
    </source>
</evidence>
<protein>
    <submittedName>
        <fullName evidence="5">Transglycosylase SLT domain-containing protein</fullName>
    </submittedName>
</protein>
<evidence type="ECO:0000313" key="5">
    <source>
        <dbReference type="EMBL" id="MBW7569511.1"/>
    </source>
</evidence>
<evidence type="ECO:0000259" key="4">
    <source>
        <dbReference type="Pfam" id="PF01464"/>
    </source>
</evidence>
<dbReference type="PANTHER" id="PTHR37423:SF5">
    <property type="entry name" value="SOLUBLE LYTIC MUREIN TRANSGLYCOSYLASE"/>
    <property type="match status" value="1"/>
</dbReference>
<dbReference type="CDD" id="cd13401">
    <property type="entry name" value="Slt70-like"/>
    <property type="match status" value="1"/>
</dbReference>
<dbReference type="Pfam" id="PF01464">
    <property type="entry name" value="SLT"/>
    <property type="match status" value="1"/>
</dbReference>
<dbReference type="SUPFAM" id="SSF48435">
    <property type="entry name" value="Bacterial muramidases"/>
    <property type="match status" value="1"/>
</dbReference>
<feature type="chain" id="PRO_5046309880" evidence="3">
    <location>
        <begin position="30"/>
        <end position="762"/>
    </location>
</feature>
<dbReference type="InterPro" id="IPR000189">
    <property type="entry name" value="Transglyc_AS"/>
</dbReference>
<comment type="caution">
    <text evidence="5">The sequence shown here is derived from an EMBL/GenBank/DDBJ whole genome shotgun (WGS) entry which is preliminary data.</text>
</comment>
<dbReference type="PROSITE" id="PS00922">
    <property type="entry name" value="TRANSGLYCOSYLASE"/>
    <property type="match status" value="1"/>
</dbReference>
<dbReference type="Gene3D" id="1.25.20.10">
    <property type="entry name" value="Bacterial muramidases"/>
    <property type="match status" value="1"/>
</dbReference>
<dbReference type="InterPro" id="IPR023346">
    <property type="entry name" value="Lysozyme-like_dom_sf"/>
</dbReference>
<organism evidence="5 6">
    <name type="scientific">Succinivibrio faecicola</name>
    <dbReference type="NCBI Taxonomy" id="2820300"/>
    <lineage>
        <taxon>Bacteria</taxon>
        <taxon>Pseudomonadati</taxon>
        <taxon>Pseudomonadota</taxon>
        <taxon>Gammaproteobacteria</taxon>
        <taxon>Aeromonadales</taxon>
        <taxon>Succinivibrionaceae</taxon>
        <taxon>Succinivibrio</taxon>
    </lineage>
</organism>
<dbReference type="RefSeq" id="WP_219936124.1">
    <property type="nucleotide sequence ID" value="NZ_JAGFNY010000002.1"/>
</dbReference>
<feature type="signal peptide" evidence="3">
    <location>
        <begin position="1"/>
        <end position="29"/>
    </location>
</feature>
<dbReference type="Gene3D" id="1.10.530.10">
    <property type="match status" value="1"/>
</dbReference>
<evidence type="ECO:0000256" key="2">
    <source>
        <dbReference type="ARBA" id="ARBA00022729"/>
    </source>
</evidence>
<comment type="similarity">
    <text evidence="1">Belongs to the transglycosylase Slt family.</text>
</comment>
<evidence type="ECO:0000256" key="3">
    <source>
        <dbReference type="SAM" id="SignalP"/>
    </source>
</evidence>
<keyword evidence="6" id="KW-1185">Reference proteome</keyword>
<dbReference type="Proteomes" id="UP000731465">
    <property type="component" value="Unassembled WGS sequence"/>
</dbReference>
<sequence length="762" mass="88556">MKIFFRKLILCLSVLFFITSVTPVFNAYAADNTTSSTKKSTAKKKVVKAAKKKNARALKKANTRKNIKKAISKAQIKSNLKKKTAVKKSVANKSVASVKKPPLNVKPPFNKETPKSVSDSMLKNPLLETTPKLVMQRNYFVDAKTAIKKGDEQKALYIKHNYLKGYPLAVWIDYYYLVEDPKIEKYSQVKQFLKQSHHQELNSYVKSVYIDYLSKRKQYKKVLELIGKKPFEDNVELNSVQLSRQCRYYEARWNRGFADSSASVFASKLYLRLKQYPQGCEGLISTWAKHGYLTDKLTLERFERAYISRNYEQTTQNLARSLSNTVYKDRILALMDLYDDPSKIMDEKYQINGDDKSRAAVLAFKRFANLNAKDAIELFDQFCKKYDVTDHQRLEIMQIFAQSFLSRQATIEEVTWVDRNLPAVLWTEDIKIMRMRKAIWFSQWQIVYDLYDHLTEYDRSLINWRYWKARSAREIGRIEQSNQLMEQVSTDRSFFGFLAATELSKPLPFNHEKLPEKAVWPGKLKHNKAAVRFFEFKVLNDYCASVEWKEVAKTSTNEDALLMAEWALSSGNIAYSISSVVAGKRWDALDYRFPKPYLELYQKYSDYSNVPISFLYGISRQESMLNPNIKSPVGAVGLMQLMPETAKLVSRKNKWSYRGPSDLVNPEYNIRLGSAYLKDMLNRFDNNRILAAAAYNAGPGRIKIWASKDGGVRDSAMYIENIPFKETRLYVQNVILYDVIYKKLLTGKEDNLLYSHEKNYRY</sequence>
<dbReference type="EMBL" id="JAGFNY010000002">
    <property type="protein sequence ID" value="MBW7569511.1"/>
    <property type="molecule type" value="Genomic_DNA"/>
</dbReference>
<dbReference type="InterPro" id="IPR008258">
    <property type="entry name" value="Transglycosylase_SLT_dom_1"/>
</dbReference>
<accession>A0ABS7DEH1</accession>
<dbReference type="SUPFAM" id="SSF53955">
    <property type="entry name" value="Lysozyme-like"/>
    <property type="match status" value="1"/>
</dbReference>
<keyword evidence="2 3" id="KW-0732">Signal</keyword>
<dbReference type="InterPro" id="IPR008939">
    <property type="entry name" value="Lytic_TGlycosylase_superhlx_U"/>
</dbReference>
<proteinExistence type="inferred from homology"/>